<dbReference type="SUPFAM" id="SSF53474">
    <property type="entry name" value="alpha/beta-Hydrolases"/>
    <property type="match status" value="1"/>
</dbReference>
<evidence type="ECO:0000259" key="1">
    <source>
        <dbReference type="Pfam" id="PF00561"/>
    </source>
</evidence>
<dbReference type="RefSeq" id="WP_197748113.1">
    <property type="nucleotide sequence ID" value="NZ_AP022596.1"/>
</dbReference>
<dbReference type="InterPro" id="IPR050266">
    <property type="entry name" value="AB_hydrolase_sf"/>
</dbReference>
<gene>
    <name evidence="2" type="ORF">MHEL_59090</name>
</gene>
<dbReference type="Proteomes" id="UP000467148">
    <property type="component" value="Chromosome"/>
</dbReference>
<protein>
    <recommendedName>
        <fullName evidence="1">AB hydrolase-1 domain-containing protein</fullName>
    </recommendedName>
</protein>
<accession>A0A7I7THM8</accession>
<dbReference type="InterPro" id="IPR029058">
    <property type="entry name" value="AB_hydrolase_fold"/>
</dbReference>
<dbReference type="GO" id="GO:0003824">
    <property type="term" value="F:catalytic activity"/>
    <property type="evidence" value="ECO:0007669"/>
    <property type="project" value="UniProtKB-ARBA"/>
</dbReference>
<dbReference type="InterPro" id="IPR000073">
    <property type="entry name" value="AB_hydrolase_1"/>
</dbReference>
<evidence type="ECO:0000313" key="2">
    <source>
        <dbReference type="EMBL" id="BBY67666.1"/>
    </source>
</evidence>
<feature type="domain" description="AB hydrolase-1" evidence="1">
    <location>
        <begin position="19"/>
        <end position="241"/>
    </location>
</feature>
<dbReference type="AlphaFoldDB" id="A0A7I7THM8"/>
<dbReference type="KEGG" id="mhev:MHEL_59090"/>
<organism evidence="2 3">
    <name type="scientific">Mycolicibacterium helvum</name>
    <dbReference type="NCBI Taxonomy" id="1534349"/>
    <lineage>
        <taxon>Bacteria</taxon>
        <taxon>Bacillati</taxon>
        <taxon>Actinomycetota</taxon>
        <taxon>Actinomycetes</taxon>
        <taxon>Mycobacteriales</taxon>
        <taxon>Mycobacteriaceae</taxon>
        <taxon>Mycolicibacterium</taxon>
    </lineage>
</organism>
<keyword evidence="3" id="KW-1185">Reference proteome</keyword>
<dbReference type="PANTHER" id="PTHR43798">
    <property type="entry name" value="MONOACYLGLYCEROL LIPASE"/>
    <property type="match status" value="1"/>
</dbReference>
<evidence type="ECO:0000313" key="3">
    <source>
        <dbReference type="Proteomes" id="UP000467148"/>
    </source>
</evidence>
<reference evidence="2 3" key="1">
    <citation type="journal article" date="2019" name="Emerg. Microbes Infect.">
        <title>Comprehensive subspecies identification of 175 nontuberculous mycobacteria species based on 7547 genomic profiles.</title>
        <authorList>
            <person name="Matsumoto Y."/>
            <person name="Kinjo T."/>
            <person name="Motooka D."/>
            <person name="Nabeya D."/>
            <person name="Jung N."/>
            <person name="Uechi K."/>
            <person name="Horii T."/>
            <person name="Iida T."/>
            <person name="Fujita J."/>
            <person name="Nakamura S."/>
        </authorList>
    </citation>
    <scope>NUCLEOTIDE SEQUENCE [LARGE SCALE GENOMIC DNA]</scope>
    <source>
        <strain evidence="2 3">JCM 30396</strain>
    </source>
</reference>
<sequence>MPTPTLTFTDPVGPADAATLVLGHSLGTSAALWADVVPLLAQSLHVVCWELPGHGQSPSAEHAFTIGDLSDAIMEHLDARGVSRFFYAGVSIGGTVGLDLALRYSDRVAAAAIVSAGASVDSRVAWAERAASVRANGTDSLAAGSLQRWFAPSTRELHPDRVNRMLLALGYTDDESYARACEALADYDATARLAQVAPPVLALWGEHDQLVPEQRSVQIARGVRRGSVQCVPNAAHAGPLEQPETVAGELTAFFGLVLRGAVAGRGDDM</sequence>
<dbReference type="PRINTS" id="PR00111">
    <property type="entry name" value="ABHYDROLASE"/>
</dbReference>
<dbReference type="Gene3D" id="3.40.50.1820">
    <property type="entry name" value="alpha/beta hydrolase"/>
    <property type="match status" value="1"/>
</dbReference>
<name>A0A7I7THM8_9MYCO</name>
<proteinExistence type="predicted"/>
<dbReference type="Pfam" id="PF00561">
    <property type="entry name" value="Abhydrolase_1"/>
    <property type="match status" value="1"/>
</dbReference>
<dbReference type="EMBL" id="AP022596">
    <property type="protein sequence ID" value="BBY67666.1"/>
    <property type="molecule type" value="Genomic_DNA"/>
</dbReference>